<reference evidence="1 2" key="1">
    <citation type="submission" date="2016-11" db="EMBL/GenBank/DDBJ databases">
        <authorList>
            <person name="Jaros S."/>
            <person name="Januszkiewicz K."/>
            <person name="Wedrychowicz H."/>
        </authorList>
    </citation>
    <scope>NUCLEOTIDE SEQUENCE [LARGE SCALE GENOMIC DNA]</scope>
    <source>
        <strain evidence="1 2">DSM 46144</strain>
    </source>
</reference>
<evidence type="ECO:0000313" key="2">
    <source>
        <dbReference type="Proteomes" id="UP000184440"/>
    </source>
</evidence>
<proteinExistence type="predicted"/>
<sequence>MGAPELRNPPVEWWDLLLQVSRALWLTETTAWLHWRRQETIHGIVRAELRLLPVTLR</sequence>
<dbReference type="RefSeq" id="WP_178379968.1">
    <property type="nucleotide sequence ID" value="NZ_FRCS01000007.1"/>
</dbReference>
<dbReference type="Proteomes" id="UP000184440">
    <property type="component" value="Unassembled WGS sequence"/>
</dbReference>
<dbReference type="AlphaFoldDB" id="A0A1M7TY96"/>
<accession>A0A1M7TY96</accession>
<gene>
    <name evidence="1" type="ORF">SAMN05443668_107349</name>
</gene>
<name>A0A1M7TY96_9ACTN</name>
<evidence type="ECO:0000313" key="1">
    <source>
        <dbReference type="EMBL" id="SHN75655.1"/>
    </source>
</evidence>
<organism evidence="1 2">
    <name type="scientific">Cryptosporangium aurantiacum</name>
    <dbReference type="NCBI Taxonomy" id="134849"/>
    <lineage>
        <taxon>Bacteria</taxon>
        <taxon>Bacillati</taxon>
        <taxon>Actinomycetota</taxon>
        <taxon>Actinomycetes</taxon>
        <taxon>Cryptosporangiales</taxon>
        <taxon>Cryptosporangiaceae</taxon>
        <taxon>Cryptosporangium</taxon>
    </lineage>
</organism>
<keyword evidence="2" id="KW-1185">Reference proteome</keyword>
<dbReference type="EMBL" id="FRCS01000007">
    <property type="protein sequence ID" value="SHN75655.1"/>
    <property type="molecule type" value="Genomic_DNA"/>
</dbReference>
<protein>
    <submittedName>
        <fullName evidence="1">Uncharacterized protein</fullName>
    </submittedName>
</protein>